<keyword evidence="3 4" id="KW-0012">Acyltransferase</keyword>
<dbReference type="InterPro" id="IPR028345">
    <property type="entry name" value="Antibiotic_NAT-like"/>
</dbReference>
<evidence type="ECO:0000256" key="2">
    <source>
        <dbReference type="ARBA" id="ARBA00022679"/>
    </source>
</evidence>
<dbReference type="EC" id="2.3.1.-" evidence="4"/>
<reference evidence="5 6" key="1">
    <citation type="submission" date="2016-10" db="EMBL/GenBank/DDBJ databases">
        <authorList>
            <person name="de Groot N.N."/>
        </authorList>
    </citation>
    <scope>NUCLEOTIDE SEQUENCE [LARGE SCALE GENOMIC DNA]</scope>
    <source>
        <strain evidence="5 6">DSM 10317</strain>
    </source>
</reference>
<dbReference type="AlphaFoldDB" id="A0A1G5RZ98"/>
<gene>
    <name evidence="5" type="ORF">SAMN02910350_01373</name>
</gene>
<dbReference type="PANTHER" id="PTHR11104:SF0">
    <property type="entry name" value="SPBETA PROPHAGE-DERIVED AMINOGLYCOSIDE N(3')-ACETYLTRANSFERASE-LIKE PROTEIN YOKD"/>
    <property type="match status" value="1"/>
</dbReference>
<protein>
    <recommendedName>
        <fullName evidence="4">Aminoglycoside N(3)-acetyltransferase</fullName>
        <ecNumber evidence="4">2.3.1.-</ecNumber>
    </recommendedName>
</protein>
<sequence>MKLSLLERYGFIEVGARVFLGKFPELKKMAKRMRASKAHSGSDQPAEIDPILKVQYFQKLDAFIKQDDIVLIHSSMDGLKTIGITAEEFIDFMKKQVAEKGVTFVLPCFPTTNLTPPKEKSRPYDPKKTICWTGMLPNKFLCEDGVKRTRFPYNSLAAMGPKAEEMMAHDMEATSVYDKTSAWRYCYDNHAKLLFVGVKASSSNTMGSHMAPDLMGDEWPVKDWYQDVTYKVRIDGEVSEKVVRVQKDMWAQYCMEERTSGYLKEADVLSEEYIGDCNLGLVEDCKEMMDVLIKLSKKGKLVYMIPRRYRK</sequence>
<dbReference type="InterPro" id="IPR003679">
    <property type="entry name" value="Amioglycoside_AcTrfase"/>
</dbReference>
<proteinExistence type="inferred from homology"/>
<evidence type="ECO:0000256" key="3">
    <source>
        <dbReference type="ARBA" id="ARBA00023315"/>
    </source>
</evidence>
<dbReference type="RefSeq" id="WP_090162293.1">
    <property type="nucleotide sequence ID" value="NZ_FMWK01000006.1"/>
</dbReference>
<evidence type="ECO:0000256" key="4">
    <source>
        <dbReference type="RuleBase" id="RU365031"/>
    </source>
</evidence>
<dbReference type="PANTHER" id="PTHR11104">
    <property type="entry name" value="AMINOGLYCOSIDE N3-ACETYLTRANSFERASE"/>
    <property type="match status" value="1"/>
</dbReference>
<keyword evidence="4" id="KW-0046">Antibiotic resistance</keyword>
<dbReference type="Proteomes" id="UP000199428">
    <property type="component" value="Unassembled WGS sequence"/>
</dbReference>
<dbReference type="GO" id="GO:0046353">
    <property type="term" value="F:aminoglycoside 3-N-acetyltransferase activity"/>
    <property type="evidence" value="ECO:0007669"/>
    <property type="project" value="UniProtKB-EC"/>
</dbReference>
<evidence type="ECO:0000313" key="6">
    <source>
        <dbReference type="Proteomes" id="UP000199428"/>
    </source>
</evidence>
<evidence type="ECO:0000256" key="1">
    <source>
        <dbReference type="ARBA" id="ARBA00006383"/>
    </source>
</evidence>
<comment type="catalytic activity">
    <reaction evidence="4">
        <text>a 2-deoxystreptamine antibiotic + acetyl-CoA = an N(3)-acetyl-2-deoxystreptamine antibiotic + CoA + H(+)</text>
        <dbReference type="Rhea" id="RHEA:12665"/>
        <dbReference type="ChEBI" id="CHEBI:15378"/>
        <dbReference type="ChEBI" id="CHEBI:57287"/>
        <dbReference type="ChEBI" id="CHEBI:57288"/>
        <dbReference type="ChEBI" id="CHEBI:57921"/>
        <dbReference type="ChEBI" id="CHEBI:77452"/>
        <dbReference type="EC" id="2.3.1.81"/>
    </reaction>
</comment>
<organism evidence="5 6">
    <name type="scientific">Pseudobutyrivibrio xylanivorans</name>
    <dbReference type="NCBI Taxonomy" id="185007"/>
    <lineage>
        <taxon>Bacteria</taxon>
        <taxon>Bacillati</taxon>
        <taxon>Bacillota</taxon>
        <taxon>Clostridia</taxon>
        <taxon>Lachnospirales</taxon>
        <taxon>Lachnospiraceae</taxon>
        <taxon>Pseudobutyrivibrio</taxon>
    </lineage>
</organism>
<dbReference type="SUPFAM" id="SSF110710">
    <property type="entry name" value="TTHA0583/YokD-like"/>
    <property type="match status" value="1"/>
</dbReference>
<name>A0A1G5RZ98_PSEXY</name>
<dbReference type="Pfam" id="PF02522">
    <property type="entry name" value="Antibiotic_NAT"/>
    <property type="match status" value="1"/>
</dbReference>
<dbReference type="GO" id="GO:0046677">
    <property type="term" value="P:response to antibiotic"/>
    <property type="evidence" value="ECO:0007669"/>
    <property type="project" value="UniProtKB-KW"/>
</dbReference>
<accession>A0A1G5RZ98</accession>
<comment type="similarity">
    <text evidence="1 4">Belongs to the antibiotic N-acetyltransferase family.</text>
</comment>
<keyword evidence="2 4" id="KW-0808">Transferase</keyword>
<evidence type="ECO:0000313" key="5">
    <source>
        <dbReference type="EMBL" id="SCZ78639.1"/>
    </source>
</evidence>
<dbReference type="EMBL" id="FMWK01000006">
    <property type="protein sequence ID" value="SCZ78639.1"/>
    <property type="molecule type" value="Genomic_DNA"/>
</dbReference>